<comment type="caution">
    <text evidence="1">The sequence shown here is derived from an EMBL/GenBank/DDBJ whole genome shotgun (WGS) entry which is preliminary data.</text>
</comment>
<name>A0ABW4CMZ0_9LACO</name>
<protein>
    <recommendedName>
        <fullName evidence="3">DUF1617 family protein</fullName>
    </recommendedName>
</protein>
<accession>A0ABW4CMZ0</accession>
<evidence type="ECO:0008006" key="3">
    <source>
        <dbReference type="Google" id="ProtNLM"/>
    </source>
</evidence>
<dbReference type="Proteomes" id="UP001597192">
    <property type="component" value="Unassembled WGS sequence"/>
</dbReference>
<reference evidence="2" key="1">
    <citation type="journal article" date="2019" name="Int. J. Syst. Evol. Microbiol.">
        <title>The Global Catalogue of Microorganisms (GCM) 10K type strain sequencing project: providing services to taxonomists for standard genome sequencing and annotation.</title>
        <authorList>
            <consortium name="The Broad Institute Genomics Platform"/>
            <consortium name="The Broad Institute Genome Sequencing Center for Infectious Disease"/>
            <person name="Wu L."/>
            <person name="Ma J."/>
        </authorList>
    </citation>
    <scope>NUCLEOTIDE SEQUENCE [LARGE SCALE GENOMIC DNA]</scope>
    <source>
        <strain evidence="2">CCM 8947</strain>
    </source>
</reference>
<sequence>MKIKLANSYLVPAINFLQAIKLKGADSIARSKMVKLLNKSLESLQDAEKELINQFGERKDNNKPVTEDNPLTRENDGRVKIQPAKLDEYLHAHTILMKQVAEVEGGTYVNHIDDVAHLVDNYAANHELDGQDAEAYFGLHESFSIAKKEKN</sequence>
<organism evidence="1 2">
    <name type="scientific">Lacticaseibacillus yichunensis</name>
    <dbReference type="NCBI Taxonomy" id="2486015"/>
    <lineage>
        <taxon>Bacteria</taxon>
        <taxon>Bacillati</taxon>
        <taxon>Bacillota</taxon>
        <taxon>Bacilli</taxon>
        <taxon>Lactobacillales</taxon>
        <taxon>Lactobacillaceae</taxon>
        <taxon>Lacticaseibacillus</taxon>
    </lineage>
</organism>
<dbReference type="RefSeq" id="WP_125697283.1">
    <property type="nucleotide sequence ID" value="NZ_JBHTOG010000003.1"/>
</dbReference>
<gene>
    <name evidence="1" type="ORF">ACFQ47_00755</name>
</gene>
<evidence type="ECO:0000313" key="2">
    <source>
        <dbReference type="Proteomes" id="UP001597192"/>
    </source>
</evidence>
<dbReference type="EMBL" id="JBHTOG010000003">
    <property type="protein sequence ID" value="MFD1431238.1"/>
    <property type="molecule type" value="Genomic_DNA"/>
</dbReference>
<evidence type="ECO:0000313" key="1">
    <source>
        <dbReference type="EMBL" id="MFD1431238.1"/>
    </source>
</evidence>
<keyword evidence="2" id="KW-1185">Reference proteome</keyword>
<proteinExistence type="predicted"/>